<protein>
    <recommendedName>
        <fullName evidence="3">[Ribosomal protein bS18]-alanine N-acetyltransferase</fullName>
        <ecNumber evidence="3">2.3.1.266</ecNumber>
    </recommendedName>
</protein>
<evidence type="ECO:0000313" key="5">
    <source>
        <dbReference type="EMBL" id="OFI07431.1"/>
    </source>
</evidence>
<dbReference type="PATRIC" id="fig|1121290.3.peg.263"/>
<sequence>MANPMNDIIICSASMDNLEDLVKLSKMCFSIPWTKESLKQELLDTTFRKYLVAIKDNIVIGFIGVWIVLDEGHITNIAVHPEYRGIGIGDKLLNNLIYLCRNLEIKNITLEVRKSNIIAQNLYKKYGFLEQGIRKKYYANNNEDAIIMWKYNI</sequence>
<comment type="catalytic activity">
    <reaction evidence="3">
        <text>N-terminal L-alanyl-[ribosomal protein bS18] + acetyl-CoA = N-terminal N(alpha)-acetyl-L-alanyl-[ribosomal protein bS18] + CoA + H(+)</text>
        <dbReference type="Rhea" id="RHEA:43756"/>
        <dbReference type="Rhea" id="RHEA-COMP:10676"/>
        <dbReference type="Rhea" id="RHEA-COMP:10677"/>
        <dbReference type="ChEBI" id="CHEBI:15378"/>
        <dbReference type="ChEBI" id="CHEBI:57287"/>
        <dbReference type="ChEBI" id="CHEBI:57288"/>
        <dbReference type="ChEBI" id="CHEBI:64718"/>
        <dbReference type="ChEBI" id="CHEBI:83683"/>
        <dbReference type="EC" id="2.3.1.266"/>
    </reaction>
</comment>
<comment type="caution">
    <text evidence="5">The sequence shown here is derived from an EMBL/GenBank/DDBJ whole genome shotgun (WGS) entry which is preliminary data.</text>
</comment>
<dbReference type="PROSITE" id="PS51186">
    <property type="entry name" value="GNAT"/>
    <property type="match status" value="1"/>
</dbReference>
<comment type="function">
    <text evidence="3">Acetylates the N-terminal alanine of ribosomal protein bS18.</text>
</comment>
<dbReference type="InterPro" id="IPR051556">
    <property type="entry name" value="N-term/lysine_N-AcTrnsfr"/>
</dbReference>
<proteinExistence type="inferred from homology"/>
<comment type="subcellular location">
    <subcellularLocation>
        <location evidence="3">Cytoplasm</location>
    </subcellularLocation>
</comment>
<evidence type="ECO:0000256" key="2">
    <source>
        <dbReference type="ARBA" id="ARBA00023315"/>
    </source>
</evidence>
<dbReference type="GO" id="GO:0008999">
    <property type="term" value="F:protein-N-terminal-alanine acetyltransferase activity"/>
    <property type="evidence" value="ECO:0007669"/>
    <property type="project" value="UniProtKB-EC"/>
</dbReference>
<dbReference type="GO" id="GO:0005737">
    <property type="term" value="C:cytoplasm"/>
    <property type="evidence" value="ECO:0007669"/>
    <property type="project" value="UniProtKB-SubCell"/>
</dbReference>
<dbReference type="SUPFAM" id="SSF55729">
    <property type="entry name" value="Acyl-CoA N-acyltransferases (Nat)"/>
    <property type="match status" value="1"/>
</dbReference>
<gene>
    <name evidence="5" type="primary">ypeA</name>
    <name evidence="5" type="ORF">CLOACE_02600</name>
</gene>
<evidence type="ECO:0000313" key="6">
    <source>
        <dbReference type="Proteomes" id="UP000175744"/>
    </source>
</evidence>
<dbReference type="STRING" id="1121290.CLAOCE_02600"/>
<dbReference type="EMBL" id="LZFO01000003">
    <property type="protein sequence ID" value="OFI07431.1"/>
    <property type="molecule type" value="Genomic_DNA"/>
</dbReference>
<feature type="domain" description="N-acetyltransferase" evidence="4">
    <location>
        <begin position="8"/>
        <end position="153"/>
    </location>
</feature>
<dbReference type="PANTHER" id="PTHR42919">
    <property type="entry name" value="N-ALPHA-ACETYLTRANSFERASE"/>
    <property type="match status" value="1"/>
</dbReference>
<comment type="similarity">
    <text evidence="3">Belongs to the acetyltransferase family. RimI subfamily.</text>
</comment>
<evidence type="ECO:0000256" key="1">
    <source>
        <dbReference type="ARBA" id="ARBA00022679"/>
    </source>
</evidence>
<keyword evidence="3" id="KW-0963">Cytoplasm</keyword>
<keyword evidence="2" id="KW-0012">Acyltransferase</keyword>
<dbReference type="Gene3D" id="3.40.630.30">
    <property type="match status" value="1"/>
</dbReference>
<dbReference type="Pfam" id="PF00583">
    <property type="entry name" value="Acetyltransf_1"/>
    <property type="match status" value="1"/>
</dbReference>
<reference evidence="5 6" key="1">
    <citation type="submission" date="2016-06" db="EMBL/GenBank/DDBJ databases">
        <title>Genome sequence of Clostridium acetireducens DSM 10703.</title>
        <authorList>
            <person name="Poehlein A."/>
            <person name="Fluechter S."/>
            <person name="Duerre P."/>
            <person name="Daniel R."/>
        </authorList>
    </citation>
    <scope>NUCLEOTIDE SEQUENCE [LARGE SCALE GENOMIC DNA]</scope>
    <source>
        <strain evidence="5 6">DSM 10703</strain>
    </source>
</reference>
<dbReference type="InterPro" id="IPR016181">
    <property type="entry name" value="Acyl_CoA_acyltransferase"/>
</dbReference>
<organism evidence="5 6">
    <name type="scientific">Clostridium acetireducens DSM 10703</name>
    <dbReference type="NCBI Taxonomy" id="1121290"/>
    <lineage>
        <taxon>Bacteria</taxon>
        <taxon>Bacillati</taxon>
        <taxon>Bacillota</taxon>
        <taxon>Clostridia</taxon>
        <taxon>Eubacteriales</taxon>
        <taxon>Clostridiaceae</taxon>
        <taxon>Clostridium</taxon>
    </lineage>
</organism>
<dbReference type="NCBIfam" id="TIGR01575">
    <property type="entry name" value="rimI"/>
    <property type="match status" value="1"/>
</dbReference>
<accession>A0A1E8F275</accession>
<keyword evidence="1 5" id="KW-0808">Transferase</keyword>
<dbReference type="Proteomes" id="UP000175744">
    <property type="component" value="Unassembled WGS sequence"/>
</dbReference>
<dbReference type="InterPro" id="IPR006464">
    <property type="entry name" value="AcTrfase_RimI/Ard1"/>
</dbReference>
<keyword evidence="6" id="KW-1185">Reference proteome</keyword>
<dbReference type="EC" id="2.3.1.266" evidence="3"/>
<dbReference type="PANTHER" id="PTHR42919:SF8">
    <property type="entry name" value="N-ALPHA-ACETYLTRANSFERASE 50"/>
    <property type="match status" value="1"/>
</dbReference>
<dbReference type="AlphaFoldDB" id="A0A1E8F275"/>
<evidence type="ECO:0000259" key="4">
    <source>
        <dbReference type="PROSITE" id="PS51186"/>
    </source>
</evidence>
<dbReference type="CDD" id="cd04301">
    <property type="entry name" value="NAT_SF"/>
    <property type="match status" value="1"/>
</dbReference>
<evidence type="ECO:0000256" key="3">
    <source>
        <dbReference type="RuleBase" id="RU363094"/>
    </source>
</evidence>
<name>A0A1E8F275_9CLOT</name>
<dbReference type="InterPro" id="IPR000182">
    <property type="entry name" value="GNAT_dom"/>
</dbReference>